<dbReference type="RefSeq" id="XP_020848500.1">
    <property type="nucleotide sequence ID" value="XM_020992841.1"/>
</dbReference>
<evidence type="ECO:0000313" key="4">
    <source>
        <dbReference type="RefSeq" id="XP_020848501.1"/>
    </source>
</evidence>
<organism evidence="2 3">
    <name type="scientific">Phascolarctos cinereus</name>
    <name type="common">Koala</name>
    <dbReference type="NCBI Taxonomy" id="38626"/>
    <lineage>
        <taxon>Eukaryota</taxon>
        <taxon>Metazoa</taxon>
        <taxon>Chordata</taxon>
        <taxon>Craniata</taxon>
        <taxon>Vertebrata</taxon>
        <taxon>Euteleostomi</taxon>
        <taxon>Mammalia</taxon>
        <taxon>Metatheria</taxon>
        <taxon>Diprotodontia</taxon>
        <taxon>Phascolarctidae</taxon>
        <taxon>Phascolarctos</taxon>
    </lineage>
</organism>
<dbReference type="AlphaFoldDB" id="A0A6P5KS00"/>
<evidence type="ECO:0000313" key="3">
    <source>
        <dbReference type="RefSeq" id="XP_020848500.1"/>
    </source>
</evidence>
<gene>
    <name evidence="3 4" type="primary">CUNH2orf15</name>
</gene>
<evidence type="ECO:0000256" key="1">
    <source>
        <dbReference type="SAM" id="MobiDB-lite"/>
    </source>
</evidence>
<proteinExistence type="predicted"/>
<dbReference type="Pfam" id="PF17701">
    <property type="entry name" value="DUF5547"/>
    <property type="match status" value="1"/>
</dbReference>
<protein>
    <submittedName>
        <fullName evidence="3 4">Uncharacterized protein C2orf15 homolog</fullName>
    </submittedName>
</protein>
<dbReference type="Proteomes" id="UP000515140">
    <property type="component" value="Unplaced"/>
</dbReference>
<accession>A0A6P5KS00</accession>
<dbReference type="GeneID" id="110212765"/>
<dbReference type="KEGG" id="pcw:110212765"/>
<keyword evidence="2" id="KW-1185">Reference proteome</keyword>
<dbReference type="CTD" id="107195951"/>
<dbReference type="RefSeq" id="XP_020848501.1">
    <property type="nucleotide sequence ID" value="XM_020992842.1"/>
</dbReference>
<name>A0A6P5KS00_PHACI</name>
<reference evidence="3 4" key="1">
    <citation type="submission" date="2025-04" db="UniProtKB">
        <authorList>
            <consortium name="RefSeq"/>
        </authorList>
    </citation>
    <scope>IDENTIFICATION</scope>
    <source>
        <tissue evidence="3 4">Spleen</tissue>
    </source>
</reference>
<evidence type="ECO:0000313" key="2">
    <source>
        <dbReference type="Proteomes" id="UP000515140"/>
    </source>
</evidence>
<feature type="region of interest" description="Disordered" evidence="1">
    <location>
        <begin position="1"/>
        <end position="24"/>
    </location>
</feature>
<dbReference type="InterPro" id="IPR041537">
    <property type="entry name" value="DUF5547"/>
</dbReference>
<sequence>MGFSLSKSATQVSAIHSDSKVEDHLIRRTEKTRLRPVTQLFQNTGKIRLEATIQGENFTVIEETGTQSHPGKALSPVTYVKERDGLEMIDVE</sequence>
<feature type="compositionally biased region" description="Polar residues" evidence="1">
    <location>
        <begin position="1"/>
        <end position="16"/>
    </location>
</feature>